<feature type="compositionally biased region" description="Polar residues" evidence="1">
    <location>
        <begin position="356"/>
        <end position="367"/>
    </location>
</feature>
<dbReference type="Gene3D" id="1.20.1270.60">
    <property type="entry name" value="Arfaptin homology (AH) domain/BAR domain"/>
    <property type="match status" value="1"/>
</dbReference>
<reference evidence="2" key="1">
    <citation type="submission" date="2022-08" db="EMBL/GenBank/DDBJ databases">
        <title>Novel sulfate-reducing endosymbionts in the free-living metamonad Anaeramoeba.</title>
        <authorList>
            <person name="Jerlstrom-Hultqvist J."/>
            <person name="Cepicka I."/>
            <person name="Gallot-Lavallee L."/>
            <person name="Salas-Leiva D."/>
            <person name="Curtis B.A."/>
            <person name="Zahonova K."/>
            <person name="Pipaliya S."/>
            <person name="Dacks J."/>
            <person name="Roger A.J."/>
        </authorList>
    </citation>
    <scope>NUCLEOTIDE SEQUENCE</scope>
    <source>
        <strain evidence="2">Schooner1</strain>
    </source>
</reference>
<protein>
    <submittedName>
        <fullName evidence="2">Transcription initiation factor tfiid subunit 3</fullName>
    </submittedName>
</protein>
<accession>A0ABQ8YJX9</accession>
<feature type="compositionally biased region" description="Basic residues" evidence="1">
    <location>
        <begin position="393"/>
        <end position="406"/>
    </location>
</feature>
<evidence type="ECO:0000313" key="3">
    <source>
        <dbReference type="Proteomes" id="UP001150062"/>
    </source>
</evidence>
<feature type="compositionally biased region" description="Low complexity" evidence="1">
    <location>
        <begin position="330"/>
        <end position="341"/>
    </location>
</feature>
<gene>
    <name evidence="2" type="ORF">M0813_20948</name>
</gene>
<keyword evidence="3" id="KW-1185">Reference proteome</keyword>
<dbReference type="EMBL" id="JAOAOG010000158">
    <property type="protein sequence ID" value="KAJ6244857.1"/>
    <property type="molecule type" value="Genomic_DNA"/>
</dbReference>
<evidence type="ECO:0000313" key="2">
    <source>
        <dbReference type="EMBL" id="KAJ6244857.1"/>
    </source>
</evidence>
<feature type="region of interest" description="Disordered" evidence="1">
    <location>
        <begin position="228"/>
        <end position="280"/>
    </location>
</feature>
<name>A0ABQ8YJX9_9EUKA</name>
<dbReference type="Proteomes" id="UP001150062">
    <property type="component" value="Unassembled WGS sequence"/>
</dbReference>
<comment type="caution">
    <text evidence="2">The sequence shown here is derived from an EMBL/GenBank/DDBJ whole genome shotgun (WGS) entry which is preliminary data.</text>
</comment>
<feature type="region of interest" description="Disordered" evidence="1">
    <location>
        <begin position="292"/>
        <end position="406"/>
    </location>
</feature>
<organism evidence="2 3">
    <name type="scientific">Anaeramoeba flamelloides</name>
    <dbReference type="NCBI Taxonomy" id="1746091"/>
    <lineage>
        <taxon>Eukaryota</taxon>
        <taxon>Metamonada</taxon>
        <taxon>Anaeramoebidae</taxon>
        <taxon>Anaeramoeba</taxon>
    </lineage>
</organism>
<proteinExistence type="predicted"/>
<dbReference type="InterPro" id="IPR027267">
    <property type="entry name" value="AH/BAR_dom_sf"/>
</dbReference>
<feature type="compositionally biased region" description="Basic residues" evidence="1">
    <location>
        <begin position="305"/>
        <end position="316"/>
    </location>
</feature>
<feature type="compositionally biased region" description="Basic residues" evidence="1">
    <location>
        <begin position="262"/>
        <end position="276"/>
    </location>
</feature>
<evidence type="ECO:0000256" key="1">
    <source>
        <dbReference type="SAM" id="MobiDB-lite"/>
    </source>
</evidence>
<sequence>MKTIEYKTLTKPTQNYLKKMGAHKHPIKYNFGIMIQRFIKLHDKTIRLYRSSSSFFENLEKFKKFSSSIQRQTISFYQTVNQKVEPSSQQLVKVLAKGEKCITNEGINADKCLNTLKMRIEQMNKLTSIFGKRTQLFSSFLSTKKKLAKINKNKKPDHNKLLLLTQKVSEEKNEIKQMDQLIMQSLIEICDTENKYELLTIKTFLSTFNKTILSLSLQKAQNQFESFTEKNNHEPNLNDINPFTKILDPNQNQKNEDEFEKKKKRKKKLKKKKKKKKDEDDFVNDDLTKRLFEQPQPLIEPEKIKQKKKPISKNNKKNTLQSQNYKFIKSNSQTYSSSTGSLHKTPKKHKLEKYQSDSMINTSSLKQIENIPKSTKSTNSKKKKDKKIEKQKQKQKQKQKKFKPTQHFHQLFDFTANEPFLVIKDQDYSKNIQTNNFFDHDKTWDVMGFDEEEEINTLSWNNSFKMRNQFEEPSESDNEF</sequence>